<evidence type="ECO:0000313" key="1">
    <source>
        <dbReference type="EMBL" id="KAF4450309.1"/>
    </source>
</evidence>
<protein>
    <submittedName>
        <fullName evidence="1">Uncharacterized protein</fullName>
    </submittedName>
</protein>
<dbReference type="AlphaFoldDB" id="A0A8H4KJC9"/>
<name>A0A8H4KJC9_9HYPO</name>
<dbReference type="Proteomes" id="UP000605986">
    <property type="component" value="Unassembled WGS sequence"/>
</dbReference>
<dbReference type="EMBL" id="JAADJG010000252">
    <property type="protein sequence ID" value="KAF4450309.1"/>
    <property type="molecule type" value="Genomic_DNA"/>
</dbReference>
<organism evidence="1 2">
    <name type="scientific">Fusarium austroafricanum</name>
    <dbReference type="NCBI Taxonomy" id="2364996"/>
    <lineage>
        <taxon>Eukaryota</taxon>
        <taxon>Fungi</taxon>
        <taxon>Dikarya</taxon>
        <taxon>Ascomycota</taxon>
        <taxon>Pezizomycotina</taxon>
        <taxon>Sordariomycetes</taxon>
        <taxon>Hypocreomycetidae</taxon>
        <taxon>Hypocreales</taxon>
        <taxon>Nectriaceae</taxon>
        <taxon>Fusarium</taxon>
        <taxon>Fusarium concolor species complex</taxon>
    </lineage>
</organism>
<comment type="caution">
    <text evidence="1">The sequence shown here is derived from an EMBL/GenBank/DDBJ whole genome shotgun (WGS) entry which is preliminary data.</text>
</comment>
<dbReference type="OrthoDB" id="5101763at2759"/>
<keyword evidence="2" id="KW-1185">Reference proteome</keyword>
<accession>A0A8H4KJC9</accession>
<gene>
    <name evidence="1" type="ORF">F53441_6592</name>
</gene>
<evidence type="ECO:0000313" key="2">
    <source>
        <dbReference type="Proteomes" id="UP000605986"/>
    </source>
</evidence>
<proteinExistence type="predicted"/>
<sequence>MSEGDLTIQILQLQNLAKHRPTNAPIDQMYRLGNVEMVKFISIANKYGWMHPGTFDERAPSISTNSFEDFMKQVFLCWTSQMGEYPAPKIQARSKKLTHVRVGVFTHDLPSDRGRTPAARRAGQPAFVGIYLTEGFRQMVVECTDANGRFANPKFLRYNDDVKGYNDALRMAIEYYDTQERRRVVDFNRESCIHAARMMILDM</sequence>
<reference evidence="1" key="1">
    <citation type="submission" date="2020-01" db="EMBL/GenBank/DDBJ databases">
        <title>Identification and distribution of gene clusters putatively required for synthesis of sphingolipid metabolism inhibitors in phylogenetically diverse species of the filamentous fungus Fusarium.</title>
        <authorList>
            <person name="Kim H.-S."/>
            <person name="Busman M."/>
            <person name="Brown D.W."/>
            <person name="Divon H."/>
            <person name="Uhlig S."/>
            <person name="Proctor R.H."/>
        </authorList>
    </citation>
    <scope>NUCLEOTIDE SEQUENCE</scope>
    <source>
        <strain evidence="1">NRRL 53441</strain>
    </source>
</reference>